<sequence length="185" mass="18981">MSTTHSRRSFLGFAAAGAAAVLAGGLLAPTAVAAPTGTPTADPTPSTAAAPETPAAEVTPLNVKGALNEPGTLVADLGVELSGLPTDKEFEIRVFEHGYSTYAAQTFQGAPKGWMTTSFAPPAGGWKPGKYYGVWVETTDGALLWKANFTPSKAAVREGHSPRDNRGNKNKGAQDNKGGLAKTGV</sequence>
<feature type="signal peptide" evidence="2">
    <location>
        <begin position="1"/>
        <end position="33"/>
    </location>
</feature>
<keyword evidence="2" id="KW-0732">Signal</keyword>
<accession>A0ABZ3FLT9</accession>
<dbReference type="InterPro" id="IPR006311">
    <property type="entry name" value="TAT_signal"/>
</dbReference>
<dbReference type="RefSeq" id="WP_425307477.1">
    <property type="nucleotide sequence ID" value="NZ_CP154795.1"/>
</dbReference>
<dbReference type="EMBL" id="CP154795">
    <property type="protein sequence ID" value="XAN06039.1"/>
    <property type="molecule type" value="Genomic_DNA"/>
</dbReference>
<reference evidence="3 4" key="1">
    <citation type="submission" date="2024-04" db="EMBL/GenBank/DDBJ databases">
        <title>Isolation of an actinomycete strain from pig manure.</title>
        <authorList>
            <person name="Gong T."/>
            <person name="Yu Z."/>
            <person name="An M."/>
            <person name="Wei C."/>
            <person name="Yang W."/>
            <person name="Liu L."/>
        </authorList>
    </citation>
    <scope>NUCLEOTIDE SEQUENCE [LARGE SCALE GENOMIC DNA]</scope>
    <source>
        <strain evidence="3 4">ZF39</strain>
    </source>
</reference>
<dbReference type="Proteomes" id="UP001442841">
    <property type="component" value="Chromosome"/>
</dbReference>
<feature type="region of interest" description="Disordered" evidence="1">
    <location>
        <begin position="153"/>
        <end position="185"/>
    </location>
</feature>
<keyword evidence="4" id="KW-1185">Reference proteome</keyword>
<proteinExistence type="predicted"/>
<name>A0ABZ3FLT9_9ACTN</name>
<evidence type="ECO:0008006" key="5">
    <source>
        <dbReference type="Google" id="ProtNLM"/>
    </source>
</evidence>
<evidence type="ECO:0000313" key="4">
    <source>
        <dbReference type="Proteomes" id="UP001442841"/>
    </source>
</evidence>
<feature type="chain" id="PRO_5046056924" description="Secreted protein" evidence="2">
    <location>
        <begin position="34"/>
        <end position="185"/>
    </location>
</feature>
<dbReference type="PROSITE" id="PS51318">
    <property type="entry name" value="TAT"/>
    <property type="match status" value="1"/>
</dbReference>
<protein>
    <recommendedName>
        <fullName evidence="5">Secreted protein</fullName>
    </recommendedName>
</protein>
<evidence type="ECO:0000256" key="2">
    <source>
        <dbReference type="SAM" id="SignalP"/>
    </source>
</evidence>
<evidence type="ECO:0000313" key="3">
    <source>
        <dbReference type="EMBL" id="XAN06039.1"/>
    </source>
</evidence>
<feature type="compositionally biased region" description="Basic and acidic residues" evidence="1">
    <location>
        <begin position="155"/>
        <end position="167"/>
    </location>
</feature>
<evidence type="ECO:0000256" key="1">
    <source>
        <dbReference type="SAM" id="MobiDB-lite"/>
    </source>
</evidence>
<gene>
    <name evidence="3" type="ORF">AADG42_01525</name>
</gene>
<organism evidence="3 4">
    <name type="scientific">Ammonicoccus fulvus</name>
    <dbReference type="NCBI Taxonomy" id="3138240"/>
    <lineage>
        <taxon>Bacteria</taxon>
        <taxon>Bacillati</taxon>
        <taxon>Actinomycetota</taxon>
        <taxon>Actinomycetes</taxon>
        <taxon>Propionibacteriales</taxon>
        <taxon>Propionibacteriaceae</taxon>
        <taxon>Ammonicoccus</taxon>
    </lineage>
</organism>